<comment type="similarity">
    <text evidence="1 3">Belongs to the short-chain dehydrogenases/reductases (SDR) family.</text>
</comment>
<evidence type="ECO:0000256" key="2">
    <source>
        <dbReference type="ARBA" id="ARBA00023002"/>
    </source>
</evidence>
<evidence type="ECO:0000256" key="1">
    <source>
        <dbReference type="ARBA" id="ARBA00006484"/>
    </source>
</evidence>
<dbReference type="PRINTS" id="PR00081">
    <property type="entry name" value="GDHRDH"/>
</dbReference>
<accession>A0ABS3KUP4</accession>
<feature type="region of interest" description="Disordered" evidence="4">
    <location>
        <begin position="326"/>
        <end position="349"/>
    </location>
</feature>
<dbReference type="Proteomes" id="UP001518989">
    <property type="component" value="Unassembled WGS sequence"/>
</dbReference>
<dbReference type="Gene3D" id="3.40.50.720">
    <property type="entry name" value="NAD(P)-binding Rossmann-like Domain"/>
    <property type="match status" value="1"/>
</dbReference>
<dbReference type="InterPro" id="IPR002347">
    <property type="entry name" value="SDR_fam"/>
</dbReference>
<evidence type="ECO:0000313" key="6">
    <source>
        <dbReference type="EMBL" id="MBO1081210.1"/>
    </source>
</evidence>
<dbReference type="SMART" id="SM00822">
    <property type="entry name" value="PKS_KR"/>
    <property type="match status" value="1"/>
</dbReference>
<dbReference type="SUPFAM" id="SSF51735">
    <property type="entry name" value="NAD(P)-binding Rossmann-fold domains"/>
    <property type="match status" value="1"/>
</dbReference>
<dbReference type="PANTHER" id="PTHR44196:SF1">
    <property type="entry name" value="DEHYDROGENASE_REDUCTASE SDR FAMILY MEMBER 7B"/>
    <property type="match status" value="1"/>
</dbReference>
<dbReference type="NCBIfam" id="NF005495">
    <property type="entry name" value="PRK07109.1"/>
    <property type="match status" value="1"/>
</dbReference>
<keyword evidence="7" id="KW-1185">Reference proteome</keyword>
<dbReference type="PRINTS" id="PR00080">
    <property type="entry name" value="SDRFAMILY"/>
</dbReference>
<feature type="region of interest" description="Disordered" evidence="4">
    <location>
        <begin position="254"/>
        <end position="285"/>
    </location>
</feature>
<dbReference type="RefSeq" id="WP_207419383.1">
    <property type="nucleotide sequence ID" value="NZ_CP061177.1"/>
</dbReference>
<dbReference type="EMBL" id="JACTNG010000013">
    <property type="protein sequence ID" value="MBO1081210.1"/>
    <property type="molecule type" value="Genomic_DNA"/>
</dbReference>
<comment type="caution">
    <text evidence="6">The sequence shown here is derived from an EMBL/GenBank/DDBJ whole genome shotgun (WGS) entry which is preliminary data.</text>
</comment>
<sequence>MPRTAVVTGGSAGIGLATAEHLARDGWQVAIIARDEARLEEARARLSRYARVIAISADVADAEAVDAAAEQVEAELGPIDAWVNNAMSTVVAPADQITAAEYARVTATTYLSQVHGTLAALRHMKPRNRGVIVQVSSGLGFRAVPMQAAYCAAKFAVSGFTDSLRAELIADHVDVALSVVYLPAVNTPQPSWARNHTGHQQVLPDPLFDPRVCATAIARAIHDPQREYWVGRSTAMMAVGQALAPGFADRQASSFKQQQMGAPAPDKAGNLEEPVPGPARIDGASTDRAVTGTWDIFTSRQRDMLKVAVAGGLLGLGTLIGLGLGRDKPRPVPRPVAARPLHRPDRWRH</sequence>
<gene>
    <name evidence="6" type="ORF">IAI61_19445</name>
</gene>
<proteinExistence type="inferred from homology"/>
<keyword evidence="2" id="KW-0560">Oxidoreductase</keyword>
<dbReference type="InterPro" id="IPR020904">
    <property type="entry name" value="Sc_DH/Rdtase_CS"/>
</dbReference>
<reference evidence="6 7" key="1">
    <citation type="submission" date="2020-09" db="EMBL/GenBank/DDBJ databases">
        <title>Roseomonas.</title>
        <authorList>
            <person name="Zhu W."/>
        </authorList>
    </citation>
    <scope>NUCLEOTIDE SEQUENCE [LARGE SCALE GENOMIC DNA]</scope>
    <source>
        <strain evidence="6 7">573</strain>
    </source>
</reference>
<dbReference type="InterPro" id="IPR036291">
    <property type="entry name" value="NAD(P)-bd_dom_sf"/>
</dbReference>
<dbReference type="Pfam" id="PF00106">
    <property type="entry name" value="adh_short"/>
    <property type="match status" value="1"/>
</dbReference>
<evidence type="ECO:0000313" key="7">
    <source>
        <dbReference type="Proteomes" id="UP001518989"/>
    </source>
</evidence>
<dbReference type="InterPro" id="IPR057326">
    <property type="entry name" value="KR_dom"/>
</dbReference>
<dbReference type="PANTHER" id="PTHR44196">
    <property type="entry name" value="DEHYDROGENASE/REDUCTASE SDR FAMILY MEMBER 7B"/>
    <property type="match status" value="1"/>
</dbReference>
<name>A0ABS3KUP4_9PROT</name>
<evidence type="ECO:0000259" key="5">
    <source>
        <dbReference type="SMART" id="SM00822"/>
    </source>
</evidence>
<organism evidence="6 7">
    <name type="scientific">Roseomonas haemaphysalidis</name>
    <dbReference type="NCBI Taxonomy" id="2768162"/>
    <lineage>
        <taxon>Bacteria</taxon>
        <taxon>Pseudomonadati</taxon>
        <taxon>Pseudomonadota</taxon>
        <taxon>Alphaproteobacteria</taxon>
        <taxon>Acetobacterales</taxon>
        <taxon>Roseomonadaceae</taxon>
        <taxon>Roseomonas</taxon>
    </lineage>
</organism>
<dbReference type="PROSITE" id="PS00061">
    <property type="entry name" value="ADH_SHORT"/>
    <property type="match status" value="1"/>
</dbReference>
<evidence type="ECO:0000256" key="4">
    <source>
        <dbReference type="SAM" id="MobiDB-lite"/>
    </source>
</evidence>
<protein>
    <submittedName>
        <fullName evidence="6">SDR family NAD(P)-dependent oxidoreductase</fullName>
    </submittedName>
</protein>
<feature type="domain" description="Ketoreductase" evidence="5">
    <location>
        <begin position="3"/>
        <end position="188"/>
    </location>
</feature>
<evidence type="ECO:0000256" key="3">
    <source>
        <dbReference type="RuleBase" id="RU000363"/>
    </source>
</evidence>